<evidence type="ECO:0000256" key="7">
    <source>
        <dbReference type="ARBA" id="ARBA00034808"/>
    </source>
</evidence>
<dbReference type="EC" id="5.6.2.4" evidence="7"/>
<evidence type="ECO:0000256" key="3">
    <source>
        <dbReference type="ARBA" id="ARBA00022840"/>
    </source>
</evidence>
<dbReference type="PROSITE" id="PS51192">
    <property type="entry name" value="HELICASE_ATP_BIND_1"/>
    <property type="match status" value="1"/>
</dbReference>
<comment type="caution">
    <text evidence="10">The sequence shown here is derived from an EMBL/GenBank/DDBJ whole genome shotgun (WGS) entry which is preliminary data.</text>
</comment>
<organism evidence="10 11">
    <name type="scientific">Gigaspora margarita</name>
    <dbReference type="NCBI Taxonomy" id="4874"/>
    <lineage>
        <taxon>Eukaryota</taxon>
        <taxon>Fungi</taxon>
        <taxon>Fungi incertae sedis</taxon>
        <taxon>Mucoromycota</taxon>
        <taxon>Glomeromycotina</taxon>
        <taxon>Glomeromycetes</taxon>
        <taxon>Diversisporales</taxon>
        <taxon>Gigasporaceae</taxon>
        <taxon>Gigaspora</taxon>
    </lineage>
</organism>
<dbReference type="InterPro" id="IPR001650">
    <property type="entry name" value="Helicase_C-like"/>
</dbReference>
<dbReference type="Proteomes" id="UP000789901">
    <property type="component" value="Unassembled WGS sequence"/>
</dbReference>
<feature type="domain" description="Helicase C-terminal" evidence="9">
    <location>
        <begin position="766"/>
        <end position="950"/>
    </location>
</feature>
<dbReference type="InterPro" id="IPR011545">
    <property type="entry name" value="DEAD/DEAH_box_helicase_dom"/>
</dbReference>
<evidence type="ECO:0000259" key="8">
    <source>
        <dbReference type="PROSITE" id="PS51192"/>
    </source>
</evidence>
<dbReference type="Gene3D" id="3.40.50.300">
    <property type="entry name" value="P-loop containing nucleotide triphosphate hydrolases"/>
    <property type="match status" value="2"/>
</dbReference>
<comment type="catalytic activity">
    <reaction evidence="6">
        <text>Couples ATP hydrolysis with the unwinding of duplex DNA by translocating in the 3'-5' direction.</text>
        <dbReference type="EC" id="5.6.2.4"/>
    </reaction>
</comment>
<dbReference type="Gene3D" id="1.10.10.10">
    <property type="entry name" value="Winged helix-like DNA-binding domain superfamily/Winged helix DNA-binding domain"/>
    <property type="match status" value="1"/>
</dbReference>
<dbReference type="EMBL" id="CAJVQB010006043">
    <property type="protein sequence ID" value="CAG8676031.1"/>
    <property type="molecule type" value="Genomic_DNA"/>
</dbReference>
<dbReference type="InterPro" id="IPR036388">
    <property type="entry name" value="WH-like_DNA-bd_sf"/>
</dbReference>
<keyword evidence="2" id="KW-0547">Nucleotide-binding</keyword>
<feature type="non-terminal residue" evidence="10">
    <location>
        <position position="1"/>
    </location>
</feature>
<feature type="domain" description="Helicase ATP-binding" evidence="8">
    <location>
        <begin position="617"/>
        <end position="780"/>
    </location>
</feature>
<keyword evidence="3" id="KW-0067">ATP-binding</keyword>
<evidence type="ECO:0000256" key="1">
    <source>
        <dbReference type="ARBA" id="ARBA00005446"/>
    </source>
</evidence>
<dbReference type="Pfam" id="PF00270">
    <property type="entry name" value="DEAD"/>
    <property type="match status" value="1"/>
</dbReference>
<proteinExistence type="inferred from homology"/>
<evidence type="ECO:0000256" key="5">
    <source>
        <dbReference type="ARBA" id="ARBA00023235"/>
    </source>
</evidence>
<dbReference type="SMART" id="SM00487">
    <property type="entry name" value="DEXDc"/>
    <property type="match status" value="1"/>
</dbReference>
<evidence type="ECO:0000256" key="4">
    <source>
        <dbReference type="ARBA" id="ARBA00023125"/>
    </source>
</evidence>
<dbReference type="PANTHER" id="PTHR13710:SF105">
    <property type="entry name" value="ATP-DEPENDENT DNA HELICASE Q1"/>
    <property type="match status" value="1"/>
</dbReference>
<dbReference type="PROSITE" id="PS51194">
    <property type="entry name" value="HELICASE_CTER"/>
    <property type="match status" value="1"/>
</dbReference>
<evidence type="ECO:0000256" key="6">
    <source>
        <dbReference type="ARBA" id="ARBA00034617"/>
    </source>
</evidence>
<dbReference type="Pfam" id="PF00271">
    <property type="entry name" value="Helicase_C"/>
    <property type="match status" value="1"/>
</dbReference>
<evidence type="ECO:0000313" key="11">
    <source>
        <dbReference type="Proteomes" id="UP000789901"/>
    </source>
</evidence>
<comment type="similarity">
    <text evidence="1">Belongs to the helicase family. RecQ subfamily.</text>
</comment>
<keyword evidence="11" id="KW-1185">Reference proteome</keyword>
<name>A0ABN7UU29_GIGMA</name>
<dbReference type="SUPFAM" id="SSF52540">
    <property type="entry name" value="P-loop containing nucleoside triphosphate hydrolases"/>
    <property type="match status" value="1"/>
</dbReference>
<sequence>KQEILFQWTNFGEDSFFATPQTYESHPNKFSSFYKYIQAKYNYTGKISVPYLLGLTCTENVVWLRSFIATDEIDKELADSTNSIIFKAGLPMSSKGLDLEEISNSISDNESTNDSINSESLSCIFEELIGKGKLGSSILVSTKVYLELILNKPCSVCGDKDIINHKYTIQVFELSIRITIICSNCGTQTDHHNEVSDFNFSRAISATRLVRGMNREEIRTILSLIGVTYQSSVKQYFQYQDLFLNEVVGAANKNAEQNLHEISFHVVEKPRQYETKNAKIITINEGNYNSSSKQMEHAILITIIDKITPILEEYNIVLDIKIDGDLDSNKTLANQTIVHKIFGDLKHKSKLIRNKIANHVHWKHFEQPIMKFYCKCVYVAIILCWIVKNPDLELGEPNLTTYNDIQYKDLEDLITTIRTSANEAINCLKLNYTDKKTDYPKSFAARHALAVLHNNVGLLEMLNIVRSASDLCEFSDQNIYNISKIQEQREYRRTANIVKIETRNQTHAQKIINQKACLSSFNFGQDLVPYGQIIQQSLKNVQFHPSFATKIPNFETIIKCNSCQSFPIRYSNGLCLISNQAYQKINDIPNSKNIMLNAIISEVFGFTKFRPKQQDSINCFIEENDTLCILPTSGGKTLVYAVVFTPLKALMEDQIQELVNKGIPLAMLYASSEQLYNVQKAIFSEIASGFIRILLVIPEKYIKNLAFACILQNIARSHGLQFVIDEAHCINNYAYFQNDWTKLSLLKQNFPSSPIFLLTTTCSKDNIQKILDSLGLSDLKIFQNPTIYRSEIRFKVLNKLVQKENQSKILIDLISSVFSGQCIVYSATINDYQSRNLEYWKSNKLKLICTTTAFGMSLNVSDVYTVIHTTFSISIDALIQEAGRAGSSKSDNSPIVECENCDNCDHQIKDDAYWYNVEAEANRMVKIAGQVISLQQSFGSSWPYIKLDDILDVFMGSKSQNAKKKNLTSLEDF</sequence>
<keyword evidence="4" id="KW-0238">DNA-binding</keyword>
<dbReference type="SMART" id="SM00490">
    <property type="entry name" value="HELICc"/>
    <property type="match status" value="1"/>
</dbReference>
<reference evidence="10 11" key="1">
    <citation type="submission" date="2021-06" db="EMBL/GenBank/DDBJ databases">
        <authorList>
            <person name="Kallberg Y."/>
            <person name="Tangrot J."/>
            <person name="Rosling A."/>
        </authorList>
    </citation>
    <scope>NUCLEOTIDE SEQUENCE [LARGE SCALE GENOMIC DNA]</scope>
    <source>
        <strain evidence="10 11">120-4 pot B 10/14</strain>
    </source>
</reference>
<dbReference type="PANTHER" id="PTHR13710">
    <property type="entry name" value="DNA HELICASE RECQ FAMILY MEMBER"/>
    <property type="match status" value="1"/>
</dbReference>
<gene>
    <name evidence="10" type="ORF">GMARGA_LOCUS10694</name>
</gene>
<dbReference type="InterPro" id="IPR027417">
    <property type="entry name" value="P-loop_NTPase"/>
</dbReference>
<evidence type="ECO:0000313" key="10">
    <source>
        <dbReference type="EMBL" id="CAG8676031.1"/>
    </source>
</evidence>
<evidence type="ECO:0000259" key="9">
    <source>
        <dbReference type="PROSITE" id="PS51194"/>
    </source>
</evidence>
<dbReference type="InterPro" id="IPR014001">
    <property type="entry name" value="Helicase_ATP-bd"/>
</dbReference>
<accession>A0ABN7UU29</accession>
<evidence type="ECO:0000256" key="2">
    <source>
        <dbReference type="ARBA" id="ARBA00022741"/>
    </source>
</evidence>
<protein>
    <recommendedName>
        <fullName evidence="7">DNA 3'-5' helicase</fullName>
        <ecNumber evidence="7">5.6.2.4</ecNumber>
    </recommendedName>
</protein>
<keyword evidence="5" id="KW-0413">Isomerase</keyword>